<dbReference type="InterPro" id="IPR045234">
    <property type="entry name" value="Unkempt-like"/>
</dbReference>
<dbReference type="GO" id="GO:0003677">
    <property type="term" value="F:DNA binding"/>
    <property type="evidence" value="ECO:0007669"/>
    <property type="project" value="UniProtKB-KW"/>
</dbReference>
<organism evidence="6 7">
    <name type="scientific">Solanum bulbocastanum</name>
    <name type="common">Wild potato</name>
    <dbReference type="NCBI Taxonomy" id="147425"/>
    <lineage>
        <taxon>Eukaryota</taxon>
        <taxon>Viridiplantae</taxon>
        <taxon>Streptophyta</taxon>
        <taxon>Embryophyta</taxon>
        <taxon>Tracheophyta</taxon>
        <taxon>Spermatophyta</taxon>
        <taxon>Magnoliopsida</taxon>
        <taxon>eudicotyledons</taxon>
        <taxon>Gunneridae</taxon>
        <taxon>Pentapetalae</taxon>
        <taxon>asterids</taxon>
        <taxon>lamiids</taxon>
        <taxon>Solanales</taxon>
        <taxon>Solanaceae</taxon>
        <taxon>Solanoideae</taxon>
        <taxon>Solaneae</taxon>
        <taxon>Solanum</taxon>
    </lineage>
</organism>
<dbReference type="InterPro" id="IPR057444">
    <property type="entry name" value="Znf-CCCH_AtC3H23-like"/>
</dbReference>
<keyword evidence="1" id="KW-0479">Metal-binding</keyword>
<comment type="caution">
    <text evidence="6">The sequence shown here is derived from an EMBL/GenBank/DDBJ whole genome shotgun (WGS) entry which is preliminary data.</text>
</comment>
<sequence length="307" mass="36251">MAYRNDRFFKYCSSLFPCNQQFGGQETNQDDFQEFIDQALYESDEFRMYTYKVKRCSNFRSHDWTSCPFTHRGEKARRRDPREYNYLPIPCPGYKFASCVKGDNCELCHGVFEYWLHPAKYRTHPCHAGTLCDRRVCFFAHTLEELRPETNYNWCYVYQYPLHIQPYPDILIEDVSKGIWIVIPCNYQLSPPPPPHDQYYGTIVSEPENSLTSQQISPISSYQYESKIDQTVQNESDFSLFSTSHSKLIEDLKNLEIGSTSHAKVNIMDDEKGKKPVEFEFESEDQEFQNFNWVTDLLIDEFEDTSL</sequence>
<evidence type="ECO:0000313" key="6">
    <source>
        <dbReference type="EMBL" id="KAK6790048.1"/>
    </source>
</evidence>
<dbReference type="GO" id="GO:0008270">
    <property type="term" value="F:zinc ion binding"/>
    <property type="evidence" value="ECO:0007669"/>
    <property type="project" value="UniProtKB-KW"/>
</dbReference>
<evidence type="ECO:0000256" key="4">
    <source>
        <dbReference type="ARBA" id="ARBA00023125"/>
    </source>
</evidence>
<dbReference type="PANTHER" id="PTHR14493:SF109">
    <property type="entry name" value="ZINC FINGER CCCH DOMAIN-CONTAINING PROTEIN 54"/>
    <property type="match status" value="1"/>
</dbReference>
<dbReference type="AlphaFoldDB" id="A0AAN8YI51"/>
<name>A0AAN8YI51_SOLBU</name>
<evidence type="ECO:0000256" key="1">
    <source>
        <dbReference type="ARBA" id="ARBA00022723"/>
    </source>
</evidence>
<dbReference type="Proteomes" id="UP001371456">
    <property type="component" value="Unassembled WGS sequence"/>
</dbReference>
<accession>A0AAN8YI51</accession>
<evidence type="ECO:0000259" key="5">
    <source>
        <dbReference type="Pfam" id="PF25512"/>
    </source>
</evidence>
<dbReference type="PANTHER" id="PTHR14493">
    <property type="entry name" value="UNKEMPT FAMILY MEMBER"/>
    <property type="match status" value="1"/>
</dbReference>
<feature type="domain" description="AtC3H23-like CCCH zinc finger" evidence="5">
    <location>
        <begin position="45"/>
        <end position="78"/>
    </location>
</feature>
<keyword evidence="7" id="KW-1185">Reference proteome</keyword>
<evidence type="ECO:0000313" key="7">
    <source>
        <dbReference type="Proteomes" id="UP001371456"/>
    </source>
</evidence>
<dbReference type="EMBL" id="JBANQN010000005">
    <property type="protein sequence ID" value="KAK6790048.1"/>
    <property type="molecule type" value="Genomic_DNA"/>
</dbReference>
<protein>
    <recommendedName>
        <fullName evidence="5">AtC3H23-like CCCH zinc finger domain-containing protein</fullName>
    </recommendedName>
</protein>
<evidence type="ECO:0000256" key="3">
    <source>
        <dbReference type="ARBA" id="ARBA00022833"/>
    </source>
</evidence>
<evidence type="ECO:0000256" key="2">
    <source>
        <dbReference type="ARBA" id="ARBA00022771"/>
    </source>
</evidence>
<keyword evidence="2" id="KW-0863">Zinc-finger</keyword>
<keyword evidence="4" id="KW-0238">DNA-binding</keyword>
<gene>
    <name evidence="6" type="ORF">RDI58_013848</name>
</gene>
<dbReference type="Pfam" id="PF25512">
    <property type="entry name" value="zf-CCCH_AtC3H23"/>
    <property type="match status" value="1"/>
</dbReference>
<proteinExistence type="predicted"/>
<keyword evidence="3" id="KW-0862">Zinc</keyword>
<reference evidence="6 7" key="1">
    <citation type="submission" date="2024-02" db="EMBL/GenBank/DDBJ databases">
        <title>de novo genome assembly of Solanum bulbocastanum strain 11H21.</title>
        <authorList>
            <person name="Hosaka A.J."/>
        </authorList>
    </citation>
    <scope>NUCLEOTIDE SEQUENCE [LARGE SCALE GENOMIC DNA]</scope>
    <source>
        <tissue evidence="6">Young leaves</tissue>
    </source>
</reference>